<dbReference type="NCBIfam" id="TIGR04294">
    <property type="entry name" value="pre_pil_HX9DG"/>
    <property type="match status" value="1"/>
</dbReference>
<dbReference type="RefSeq" id="WP_119325334.1">
    <property type="nucleotide sequence ID" value="NZ_AP025739.1"/>
</dbReference>
<dbReference type="Gene3D" id="3.30.700.10">
    <property type="entry name" value="Glycoprotein, Type 4 Pilin"/>
    <property type="match status" value="1"/>
</dbReference>
<organism evidence="2 3">
    <name type="scientific">Capsulimonas corticalis</name>
    <dbReference type="NCBI Taxonomy" id="2219043"/>
    <lineage>
        <taxon>Bacteria</taxon>
        <taxon>Bacillati</taxon>
        <taxon>Armatimonadota</taxon>
        <taxon>Armatimonadia</taxon>
        <taxon>Capsulimonadales</taxon>
        <taxon>Capsulimonadaceae</taxon>
        <taxon>Capsulimonas</taxon>
    </lineage>
</organism>
<dbReference type="InterPro" id="IPR045584">
    <property type="entry name" value="Pilin-like"/>
</dbReference>
<dbReference type="Pfam" id="PF07963">
    <property type="entry name" value="N_methyl"/>
    <property type="match status" value="1"/>
</dbReference>
<accession>A0A402D7B2</accession>
<dbReference type="Proteomes" id="UP000287394">
    <property type="component" value="Chromosome"/>
</dbReference>
<dbReference type="KEGG" id="ccot:CCAX7_41320"/>
<dbReference type="Pfam" id="PF07596">
    <property type="entry name" value="SBP_bac_10"/>
    <property type="match status" value="1"/>
</dbReference>
<dbReference type="GO" id="GO:0015627">
    <property type="term" value="C:type II protein secretion system complex"/>
    <property type="evidence" value="ECO:0007669"/>
    <property type="project" value="InterPro"/>
</dbReference>
<keyword evidence="3" id="KW-1185">Reference proteome</keyword>
<dbReference type="InterPro" id="IPR027558">
    <property type="entry name" value="Pre_pil_HX9DG_C"/>
</dbReference>
<dbReference type="PANTHER" id="PTHR30093">
    <property type="entry name" value="GENERAL SECRETION PATHWAY PROTEIN G"/>
    <property type="match status" value="1"/>
</dbReference>
<protein>
    <submittedName>
        <fullName evidence="2">Uncharacterized protein</fullName>
    </submittedName>
</protein>
<sequence>MKVQPKFSRTQSYGFTLIELLVVIAIIAILAAILFPVFAKAREKARQVSCLSNMKQLGLGLMQYVQDNDETYVSGSHTGYGSPDAQVPGFWDGYGVGWAGKIYPYVKSVAVFKCPDDSGSVTPVISYAMNGNFIPDHSTAAAISIAKLNSPASTVFLLEVSQYQSPPVSDFTHEAVSGDTVGLEDNLIGYSRFATGQMRNIGDTKTLPTQQMVDAKGRHTDGSNFLYADGHAKWSLPTKISPGYNASTHFCSGDPNYSWLAAWTDCPDGRSTFSIN</sequence>
<reference evidence="2 3" key="1">
    <citation type="journal article" date="2019" name="Int. J. Syst. Evol. Microbiol.">
        <title>Capsulimonas corticalis gen. nov., sp. nov., an aerobic capsulated bacterium, of a novel bacterial order, Capsulimonadales ord. nov., of the class Armatimonadia of the phylum Armatimonadetes.</title>
        <authorList>
            <person name="Li J."/>
            <person name="Kudo C."/>
            <person name="Tonouchi A."/>
        </authorList>
    </citation>
    <scope>NUCLEOTIDE SEQUENCE [LARGE SCALE GENOMIC DNA]</scope>
    <source>
        <strain evidence="2 3">AX-7</strain>
    </source>
</reference>
<dbReference type="AlphaFoldDB" id="A0A402D7B2"/>
<dbReference type="InterPro" id="IPR000983">
    <property type="entry name" value="Bac_GSPG_pilin"/>
</dbReference>
<dbReference type="InterPro" id="IPR011453">
    <property type="entry name" value="DUF1559"/>
</dbReference>
<evidence type="ECO:0000313" key="3">
    <source>
        <dbReference type="Proteomes" id="UP000287394"/>
    </source>
</evidence>
<keyword evidence="1" id="KW-0488">Methylation</keyword>
<gene>
    <name evidence="2" type="ORF">CCAX7_41320</name>
</gene>
<dbReference type="InterPro" id="IPR012902">
    <property type="entry name" value="N_methyl_site"/>
</dbReference>
<dbReference type="OrthoDB" id="255848at2"/>
<dbReference type="SUPFAM" id="SSF54523">
    <property type="entry name" value="Pili subunits"/>
    <property type="match status" value="1"/>
</dbReference>
<proteinExistence type="predicted"/>
<dbReference type="PRINTS" id="PR00813">
    <property type="entry name" value="BCTERIALGSPG"/>
</dbReference>
<evidence type="ECO:0000256" key="1">
    <source>
        <dbReference type="ARBA" id="ARBA00022481"/>
    </source>
</evidence>
<dbReference type="NCBIfam" id="TIGR02532">
    <property type="entry name" value="IV_pilin_GFxxxE"/>
    <property type="match status" value="1"/>
</dbReference>
<evidence type="ECO:0000313" key="2">
    <source>
        <dbReference type="EMBL" id="BDI32081.1"/>
    </source>
</evidence>
<name>A0A402D7B2_9BACT</name>
<dbReference type="EMBL" id="AP025739">
    <property type="protein sequence ID" value="BDI32081.1"/>
    <property type="molecule type" value="Genomic_DNA"/>
</dbReference>
<dbReference type="GO" id="GO:0015628">
    <property type="term" value="P:protein secretion by the type II secretion system"/>
    <property type="evidence" value="ECO:0007669"/>
    <property type="project" value="InterPro"/>
</dbReference>